<dbReference type="EMBL" id="BGPR01008354">
    <property type="protein sequence ID" value="GBN33260.1"/>
    <property type="molecule type" value="Genomic_DNA"/>
</dbReference>
<feature type="domain" description="F-box" evidence="1">
    <location>
        <begin position="62"/>
        <end position="108"/>
    </location>
</feature>
<gene>
    <name evidence="2" type="ORF">AVEN_213119_1</name>
</gene>
<organism evidence="2 3">
    <name type="scientific">Araneus ventricosus</name>
    <name type="common">Orbweaver spider</name>
    <name type="synonym">Epeira ventricosa</name>
    <dbReference type="NCBI Taxonomy" id="182803"/>
    <lineage>
        <taxon>Eukaryota</taxon>
        <taxon>Metazoa</taxon>
        <taxon>Ecdysozoa</taxon>
        <taxon>Arthropoda</taxon>
        <taxon>Chelicerata</taxon>
        <taxon>Arachnida</taxon>
        <taxon>Araneae</taxon>
        <taxon>Araneomorphae</taxon>
        <taxon>Entelegynae</taxon>
        <taxon>Araneoidea</taxon>
        <taxon>Araneidae</taxon>
        <taxon>Araneus</taxon>
    </lineage>
</organism>
<dbReference type="OrthoDB" id="6409609at2759"/>
<dbReference type="PROSITE" id="PS50181">
    <property type="entry name" value="FBOX"/>
    <property type="match status" value="1"/>
</dbReference>
<dbReference type="Gene3D" id="1.20.1280.50">
    <property type="match status" value="1"/>
</dbReference>
<sequence>MKTFFHISATRLPRLSISLDRLNSWEKVNGINLIEMQYITEELCSESADSLVSTETEECEKHGHWSKLPSLPLENIYSFLSRVDQVNISLVCHKWSEGYGSPSVWKTFRFSLIDSQLSMDTCPVIKIVRKYSIMFRHVEIHCDIIMNNHLTYTWCQQFKLFLEILTSNSQLISVKFRDFVWLFADMDTRTYGDVIRAVISFLGSQHCLKRVQFDQCFFGYQEDVEILKNLTQSSRDSLNHLVLRGFVPSEPKNKEQDSPAAQTISMLLDLPSLKSLRANYLFIFENMFPRHSSPQGHIFFRCDGLHDPEVP</sequence>
<dbReference type="SUPFAM" id="SSF81383">
    <property type="entry name" value="F-box domain"/>
    <property type="match status" value="1"/>
</dbReference>
<dbReference type="Proteomes" id="UP000499080">
    <property type="component" value="Unassembled WGS sequence"/>
</dbReference>
<name>A0A4Y2N3T4_ARAVE</name>
<keyword evidence="3" id="KW-1185">Reference proteome</keyword>
<protein>
    <recommendedName>
        <fullName evidence="1">F-box domain-containing protein</fullName>
    </recommendedName>
</protein>
<evidence type="ECO:0000313" key="2">
    <source>
        <dbReference type="EMBL" id="GBN33260.1"/>
    </source>
</evidence>
<dbReference type="AlphaFoldDB" id="A0A4Y2N3T4"/>
<dbReference type="InterPro" id="IPR001810">
    <property type="entry name" value="F-box_dom"/>
</dbReference>
<reference evidence="2 3" key="1">
    <citation type="journal article" date="2019" name="Sci. Rep.">
        <title>Orb-weaving spider Araneus ventricosus genome elucidates the spidroin gene catalogue.</title>
        <authorList>
            <person name="Kono N."/>
            <person name="Nakamura H."/>
            <person name="Ohtoshi R."/>
            <person name="Moran D.A.P."/>
            <person name="Shinohara A."/>
            <person name="Yoshida Y."/>
            <person name="Fujiwara M."/>
            <person name="Mori M."/>
            <person name="Tomita M."/>
            <person name="Arakawa K."/>
        </authorList>
    </citation>
    <scope>NUCLEOTIDE SEQUENCE [LARGE SCALE GENOMIC DNA]</scope>
</reference>
<proteinExistence type="predicted"/>
<dbReference type="InterPro" id="IPR036047">
    <property type="entry name" value="F-box-like_dom_sf"/>
</dbReference>
<dbReference type="Pfam" id="PF00646">
    <property type="entry name" value="F-box"/>
    <property type="match status" value="1"/>
</dbReference>
<accession>A0A4Y2N3T4</accession>
<evidence type="ECO:0000259" key="1">
    <source>
        <dbReference type="PROSITE" id="PS50181"/>
    </source>
</evidence>
<comment type="caution">
    <text evidence="2">The sequence shown here is derived from an EMBL/GenBank/DDBJ whole genome shotgun (WGS) entry which is preliminary data.</text>
</comment>
<evidence type="ECO:0000313" key="3">
    <source>
        <dbReference type="Proteomes" id="UP000499080"/>
    </source>
</evidence>